<organism evidence="2 3">
    <name type="scientific">Candida verbasci</name>
    <dbReference type="NCBI Taxonomy" id="1227364"/>
    <lineage>
        <taxon>Eukaryota</taxon>
        <taxon>Fungi</taxon>
        <taxon>Dikarya</taxon>
        <taxon>Ascomycota</taxon>
        <taxon>Saccharomycotina</taxon>
        <taxon>Pichiomycetes</taxon>
        <taxon>Debaryomycetaceae</taxon>
        <taxon>Candida/Lodderomyces clade</taxon>
        <taxon>Candida</taxon>
    </lineage>
</organism>
<sequence>MQQLNQHKLINKLKKFTLPTINSLNVLCGSSSLKNPTNNKSSRIETLVANYQFYFNHFKPKANFEISSIDIGIKHFSYCKSKCIPCSTGPIVVQKWDKLNLDERYGINFKPEINKASIFDDKRYLIHLTKEMINDLQFNNSDLVIMEAQRTRSSGSPNMGTLPIILKNFTFENLIFNNLYPNFVMLMEPKKMMHFWFYNYIEESTFKTSKNPKKIRKELFVNWYNRNMFELPGFNGDISKKNQLMDYLQLDNKNKLDDLIDSLFYNLTMHYQFRNLEIFDQFVNEDLDFNKFVEERKLIHLDLIQPILDDRGIKAKN</sequence>
<dbReference type="PANTHER" id="PTHR28072:SF1">
    <property type="entry name" value="CRUCIFORM CUTTING ENDONUCLEASE 1, MITOCHONDRIAL-RELATED"/>
    <property type="match status" value="1"/>
</dbReference>
<dbReference type="SUPFAM" id="SSF53098">
    <property type="entry name" value="Ribonuclease H-like"/>
    <property type="match status" value="1"/>
</dbReference>
<dbReference type="Proteomes" id="UP001152885">
    <property type="component" value="Unassembled WGS sequence"/>
</dbReference>
<evidence type="ECO:0000313" key="3">
    <source>
        <dbReference type="Proteomes" id="UP001152885"/>
    </source>
</evidence>
<name>A0A9W4TRI6_9ASCO</name>
<dbReference type="InterPro" id="IPR036397">
    <property type="entry name" value="RNaseH_sf"/>
</dbReference>
<dbReference type="GO" id="GO:0070336">
    <property type="term" value="F:flap-structured DNA binding"/>
    <property type="evidence" value="ECO:0007669"/>
    <property type="project" value="TreeGrafter"/>
</dbReference>
<evidence type="ECO:0000313" key="2">
    <source>
        <dbReference type="EMBL" id="CAI5755720.1"/>
    </source>
</evidence>
<dbReference type="GO" id="GO:0000402">
    <property type="term" value="F:crossed form four-way junction DNA binding"/>
    <property type="evidence" value="ECO:0007669"/>
    <property type="project" value="TreeGrafter"/>
</dbReference>
<accession>A0A9W4TRI6</accession>
<evidence type="ECO:0000259" key="1">
    <source>
        <dbReference type="Pfam" id="PF09159"/>
    </source>
</evidence>
<dbReference type="PANTHER" id="PTHR28072">
    <property type="entry name" value="CRUCIFORM CUTTING ENDONUCLEASE 1, MITOCHONDRIAL-RELATED"/>
    <property type="match status" value="1"/>
</dbReference>
<feature type="domain" description="Mitochondrial resolvase Ydc2 catalytic" evidence="1">
    <location>
        <begin position="66"/>
        <end position="277"/>
    </location>
</feature>
<dbReference type="OrthoDB" id="5552842at2759"/>
<reference evidence="2" key="1">
    <citation type="submission" date="2022-12" db="EMBL/GenBank/DDBJ databases">
        <authorList>
            <person name="Brejova B."/>
        </authorList>
    </citation>
    <scope>NUCLEOTIDE SEQUENCE</scope>
</reference>
<dbReference type="Gene3D" id="3.30.420.10">
    <property type="entry name" value="Ribonuclease H-like superfamily/Ribonuclease H"/>
    <property type="match status" value="1"/>
</dbReference>
<dbReference type="GO" id="GO:0005739">
    <property type="term" value="C:mitochondrion"/>
    <property type="evidence" value="ECO:0007669"/>
    <property type="project" value="TreeGrafter"/>
</dbReference>
<dbReference type="InterPro" id="IPR015242">
    <property type="entry name" value="Ydc2_cat"/>
</dbReference>
<dbReference type="AlphaFoldDB" id="A0A9W4TRI6"/>
<dbReference type="GO" id="GO:0004520">
    <property type="term" value="F:DNA endonuclease activity"/>
    <property type="evidence" value="ECO:0007669"/>
    <property type="project" value="TreeGrafter"/>
</dbReference>
<keyword evidence="3" id="KW-1185">Reference proteome</keyword>
<proteinExistence type="predicted"/>
<dbReference type="EMBL" id="CANTUO010000001">
    <property type="protein sequence ID" value="CAI5755720.1"/>
    <property type="molecule type" value="Genomic_DNA"/>
</dbReference>
<gene>
    <name evidence="2" type="ORF">CANVERA_P0236</name>
</gene>
<dbReference type="Pfam" id="PF09159">
    <property type="entry name" value="Ydc2-catalyt"/>
    <property type="match status" value="1"/>
</dbReference>
<dbReference type="GO" id="GO:0000403">
    <property type="term" value="F:Y-form DNA binding"/>
    <property type="evidence" value="ECO:0007669"/>
    <property type="project" value="TreeGrafter"/>
</dbReference>
<dbReference type="InterPro" id="IPR039197">
    <property type="entry name" value="Mrs1/Cce1"/>
</dbReference>
<comment type="caution">
    <text evidence="2">The sequence shown here is derived from an EMBL/GenBank/DDBJ whole genome shotgun (WGS) entry which is preliminary data.</text>
</comment>
<dbReference type="InterPro" id="IPR012337">
    <property type="entry name" value="RNaseH-like_sf"/>
</dbReference>
<protein>
    <recommendedName>
        <fullName evidence="1">Mitochondrial resolvase Ydc2 catalytic domain-containing protein</fullName>
    </recommendedName>
</protein>